<dbReference type="EMBL" id="AGBW02010130">
    <property type="protein sequence ID" value="OWR49106.1"/>
    <property type="molecule type" value="Genomic_DNA"/>
</dbReference>
<dbReference type="KEGG" id="dpl:KGM_203456"/>
<name>A0A212F5U3_DANPL</name>
<dbReference type="InParanoid" id="A0A212F5U3"/>
<protein>
    <submittedName>
        <fullName evidence="1">Fasciclin-3</fullName>
    </submittedName>
</protein>
<dbReference type="Proteomes" id="UP000007151">
    <property type="component" value="Unassembled WGS sequence"/>
</dbReference>
<dbReference type="InterPro" id="IPR036179">
    <property type="entry name" value="Ig-like_dom_sf"/>
</dbReference>
<dbReference type="AlphaFoldDB" id="A0A212F5U3"/>
<dbReference type="SUPFAM" id="SSF48726">
    <property type="entry name" value="Immunoglobulin"/>
    <property type="match status" value="1"/>
</dbReference>
<accession>A0A212F5U3</accession>
<comment type="caution">
    <text evidence="1">The sequence shown here is derived from an EMBL/GenBank/DDBJ whole genome shotgun (WGS) entry which is preliminary data.</text>
</comment>
<proteinExistence type="predicted"/>
<reference evidence="1 2" key="1">
    <citation type="journal article" date="2011" name="Cell">
        <title>The monarch butterfly genome yields insights into long-distance migration.</title>
        <authorList>
            <person name="Zhan S."/>
            <person name="Merlin C."/>
            <person name="Boore J.L."/>
            <person name="Reppert S.M."/>
        </authorList>
    </citation>
    <scope>NUCLEOTIDE SEQUENCE [LARGE SCALE GENOMIC DNA]</scope>
    <source>
        <strain evidence="1">F-2</strain>
    </source>
</reference>
<evidence type="ECO:0000313" key="2">
    <source>
        <dbReference type="Proteomes" id="UP000007151"/>
    </source>
</evidence>
<evidence type="ECO:0000313" key="1">
    <source>
        <dbReference type="EMBL" id="OWR49106.1"/>
    </source>
</evidence>
<gene>
    <name evidence="1" type="ORF">KGM_203456</name>
</gene>
<organism evidence="1 2">
    <name type="scientific">Danaus plexippus plexippus</name>
    <dbReference type="NCBI Taxonomy" id="278856"/>
    <lineage>
        <taxon>Eukaryota</taxon>
        <taxon>Metazoa</taxon>
        <taxon>Ecdysozoa</taxon>
        <taxon>Arthropoda</taxon>
        <taxon>Hexapoda</taxon>
        <taxon>Insecta</taxon>
        <taxon>Pterygota</taxon>
        <taxon>Neoptera</taxon>
        <taxon>Endopterygota</taxon>
        <taxon>Lepidoptera</taxon>
        <taxon>Glossata</taxon>
        <taxon>Ditrysia</taxon>
        <taxon>Papilionoidea</taxon>
        <taxon>Nymphalidae</taxon>
        <taxon>Danainae</taxon>
        <taxon>Danaini</taxon>
        <taxon>Danaina</taxon>
        <taxon>Danaus</taxon>
        <taxon>Danaus</taxon>
    </lineage>
</organism>
<keyword evidence="2" id="KW-1185">Reference proteome</keyword>
<sequence>MYVTCPVWRRGRGGEGERVAIRTSDVTRILDPKGISGVSSTGTEHGMPLPGGASANGFGYVAYRRILESQLVDISPREAVRRVGDDLTVFCKVPYPIDSCRVTVGTTSYRLIPNNQEEEVTYSGQGLEAGECGAHIKHVREEWNGNISCTLPPQTGSIELSASMRLLVAKAPGVPQLVSPPQPTFREGDGFVAQCIVPDGRPAAKITWYFGKFILYDRLFVLRDTHE</sequence>